<keyword evidence="8 13" id="KW-1133">Transmembrane helix</keyword>
<dbReference type="InterPro" id="IPR018488">
    <property type="entry name" value="cNMP-bd_CS"/>
</dbReference>
<evidence type="ECO:0000256" key="3">
    <source>
        <dbReference type="ARBA" id="ARBA00022538"/>
    </source>
</evidence>
<dbReference type="Gene3D" id="1.20.120.350">
    <property type="entry name" value="Voltage-gated potassium channels. Chain C"/>
    <property type="match status" value="1"/>
</dbReference>
<dbReference type="InterPro" id="IPR018490">
    <property type="entry name" value="cNMP-bd_dom_sf"/>
</dbReference>
<proteinExistence type="predicted"/>
<dbReference type="PRINTS" id="PR00169">
    <property type="entry name" value="KCHANNEL"/>
</dbReference>
<keyword evidence="7" id="KW-0630">Potassium</keyword>
<dbReference type="Proteomes" id="UP001597299">
    <property type="component" value="Unassembled WGS sequence"/>
</dbReference>
<evidence type="ECO:0000256" key="13">
    <source>
        <dbReference type="SAM" id="Phobius"/>
    </source>
</evidence>
<dbReference type="PROSITE" id="PS50042">
    <property type="entry name" value="CNMP_BINDING_3"/>
    <property type="match status" value="1"/>
</dbReference>
<keyword evidence="16" id="KW-1185">Reference proteome</keyword>
<feature type="compositionally biased region" description="Basic and acidic residues" evidence="12">
    <location>
        <begin position="409"/>
        <end position="418"/>
    </location>
</feature>
<evidence type="ECO:0000313" key="15">
    <source>
        <dbReference type="EMBL" id="MFD2142402.1"/>
    </source>
</evidence>
<feature type="transmembrane region" description="Helical" evidence="13">
    <location>
        <begin position="170"/>
        <end position="192"/>
    </location>
</feature>
<reference evidence="16" key="1">
    <citation type="journal article" date="2019" name="Int. J. Syst. Evol. Microbiol.">
        <title>The Global Catalogue of Microorganisms (GCM) 10K type strain sequencing project: providing services to taxonomists for standard genome sequencing and annotation.</title>
        <authorList>
            <consortium name="The Broad Institute Genomics Platform"/>
            <consortium name="The Broad Institute Genome Sequencing Center for Infectious Disease"/>
            <person name="Wu L."/>
            <person name="Ma J."/>
        </authorList>
    </citation>
    <scope>NUCLEOTIDE SEQUENCE [LARGE SCALE GENOMIC DNA]</scope>
    <source>
        <strain evidence="16">CCM 7435</strain>
    </source>
</reference>
<evidence type="ECO:0000256" key="7">
    <source>
        <dbReference type="ARBA" id="ARBA00022958"/>
    </source>
</evidence>
<dbReference type="PROSITE" id="PS00889">
    <property type="entry name" value="CNMP_BINDING_2"/>
    <property type="match status" value="1"/>
</dbReference>
<dbReference type="EMBL" id="JBHUHD010000001">
    <property type="protein sequence ID" value="MFD2142402.1"/>
    <property type="molecule type" value="Genomic_DNA"/>
</dbReference>
<keyword evidence="4 13" id="KW-0812">Transmembrane</keyword>
<evidence type="ECO:0000256" key="10">
    <source>
        <dbReference type="ARBA" id="ARBA00023136"/>
    </source>
</evidence>
<dbReference type="Gene3D" id="2.60.120.10">
    <property type="entry name" value="Jelly Rolls"/>
    <property type="match status" value="1"/>
</dbReference>
<dbReference type="Gene3D" id="1.20.5.110">
    <property type="match status" value="1"/>
</dbReference>
<evidence type="ECO:0000256" key="2">
    <source>
        <dbReference type="ARBA" id="ARBA00022448"/>
    </source>
</evidence>
<evidence type="ECO:0000256" key="8">
    <source>
        <dbReference type="ARBA" id="ARBA00022989"/>
    </source>
</evidence>
<evidence type="ECO:0000256" key="5">
    <source>
        <dbReference type="ARBA" id="ARBA00022826"/>
    </source>
</evidence>
<dbReference type="InterPro" id="IPR005821">
    <property type="entry name" value="Ion_trans_dom"/>
</dbReference>
<dbReference type="InterPro" id="IPR014710">
    <property type="entry name" value="RmlC-like_jellyroll"/>
</dbReference>
<dbReference type="InterPro" id="IPR000595">
    <property type="entry name" value="cNMP-bd_dom"/>
</dbReference>
<feature type="transmembrane region" description="Helical" evidence="13">
    <location>
        <begin position="113"/>
        <end position="134"/>
    </location>
</feature>
<feature type="transmembrane region" description="Helical" evidence="13">
    <location>
        <begin position="204"/>
        <end position="221"/>
    </location>
</feature>
<protein>
    <submittedName>
        <fullName evidence="15">Cyclic nucleotide-gated ion channel</fullName>
    </submittedName>
</protein>
<keyword evidence="3" id="KW-0633">Potassium transport</keyword>
<organism evidence="15 16">
    <name type="scientific">Ancylobacter oerskovii</name>
    <dbReference type="NCBI Taxonomy" id="459519"/>
    <lineage>
        <taxon>Bacteria</taxon>
        <taxon>Pseudomonadati</taxon>
        <taxon>Pseudomonadota</taxon>
        <taxon>Alphaproteobacteria</taxon>
        <taxon>Hyphomicrobiales</taxon>
        <taxon>Xanthobacteraceae</taxon>
        <taxon>Ancylobacter</taxon>
    </lineage>
</organism>
<evidence type="ECO:0000256" key="11">
    <source>
        <dbReference type="ARBA" id="ARBA00023303"/>
    </source>
</evidence>
<dbReference type="SUPFAM" id="SSF81324">
    <property type="entry name" value="Voltage-gated potassium channels"/>
    <property type="match status" value="1"/>
</dbReference>
<dbReference type="PANTHER" id="PTHR11537">
    <property type="entry name" value="VOLTAGE-GATED POTASSIUM CHANNEL"/>
    <property type="match status" value="1"/>
</dbReference>
<keyword evidence="5" id="KW-0631">Potassium channel</keyword>
<dbReference type="SUPFAM" id="SSF51206">
    <property type="entry name" value="cAMP-binding domain-like"/>
    <property type="match status" value="1"/>
</dbReference>
<evidence type="ECO:0000313" key="16">
    <source>
        <dbReference type="Proteomes" id="UP001597299"/>
    </source>
</evidence>
<keyword evidence="6" id="KW-0851">Voltage-gated channel</keyword>
<dbReference type="CDD" id="cd00038">
    <property type="entry name" value="CAP_ED"/>
    <property type="match status" value="1"/>
</dbReference>
<dbReference type="SMART" id="SM00100">
    <property type="entry name" value="cNMP"/>
    <property type="match status" value="1"/>
</dbReference>
<dbReference type="InterPro" id="IPR027359">
    <property type="entry name" value="Volt_channel_dom_sf"/>
</dbReference>
<dbReference type="PANTHER" id="PTHR11537:SF254">
    <property type="entry name" value="POTASSIUM VOLTAGE-GATED CHANNEL PROTEIN SHAB"/>
    <property type="match status" value="1"/>
</dbReference>
<dbReference type="Gene3D" id="1.10.287.70">
    <property type="match status" value="1"/>
</dbReference>
<evidence type="ECO:0000256" key="9">
    <source>
        <dbReference type="ARBA" id="ARBA00023065"/>
    </source>
</evidence>
<gene>
    <name evidence="15" type="ORF">ACFSNC_18505</name>
</gene>
<dbReference type="Pfam" id="PF00520">
    <property type="entry name" value="Ion_trans"/>
    <property type="match status" value="1"/>
</dbReference>
<feature type="domain" description="Cyclic nucleotide-binding" evidence="14">
    <location>
        <begin position="277"/>
        <end position="391"/>
    </location>
</feature>
<accession>A0ABW4Z1A3</accession>
<dbReference type="InterPro" id="IPR028325">
    <property type="entry name" value="VG_K_chnl"/>
</dbReference>
<feature type="transmembrane region" description="Helical" evidence="13">
    <location>
        <begin position="38"/>
        <end position="56"/>
    </location>
</feature>
<evidence type="ECO:0000259" key="14">
    <source>
        <dbReference type="PROSITE" id="PS50042"/>
    </source>
</evidence>
<evidence type="ECO:0000256" key="12">
    <source>
        <dbReference type="SAM" id="MobiDB-lite"/>
    </source>
</evidence>
<feature type="region of interest" description="Disordered" evidence="12">
    <location>
        <begin position="390"/>
        <end position="418"/>
    </location>
</feature>
<evidence type="ECO:0000256" key="1">
    <source>
        <dbReference type="ARBA" id="ARBA00004141"/>
    </source>
</evidence>
<evidence type="ECO:0000256" key="6">
    <source>
        <dbReference type="ARBA" id="ARBA00022882"/>
    </source>
</evidence>
<keyword evidence="10 13" id="KW-0472">Membrane</keyword>
<feature type="transmembrane region" description="Helical" evidence="13">
    <location>
        <begin position="233"/>
        <end position="257"/>
    </location>
</feature>
<comment type="subcellular location">
    <subcellularLocation>
        <location evidence="1">Membrane</location>
        <topology evidence="1">Multi-pass membrane protein</topology>
    </subcellularLocation>
</comment>
<dbReference type="RefSeq" id="WP_213354006.1">
    <property type="nucleotide sequence ID" value="NZ_JAHBGB010000037.1"/>
</dbReference>
<evidence type="ECO:0000256" key="4">
    <source>
        <dbReference type="ARBA" id="ARBA00022692"/>
    </source>
</evidence>
<keyword evidence="9" id="KW-0406">Ion transport</keyword>
<comment type="caution">
    <text evidence="15">The sequence shown here is derived from an EMBL/GenBank/DDBJ whole genome shotgun (WGS) entry which is preliminary data.</text>
</comment>
<dbReference type="Pfam" id="PF00027">
    <property type="entry name" value="cNMP_binding"/>
    <property type="match status" value="1"/>
</dbReference>
<feature type="compositionally biased region" description="Basic and acidic residues" evidence="12">
    <location>
        <begin position="390"/>
        <end position="402"/>
    </location>
</feature>
<sequence length="418" mass="46126">MAARRKQGRWWSSAGRRELRRRCHEVLEGSGSDALGRWINIGLILLVLANVAAAVLETVPSLMLRDAAVLRGFEAFSLVAFALEYGVRLWIAPEDPRYRGLSRRQARWRYARTLPALVDLAAWLPFLLSALWGVNLRTLAILRLMRFVKIARYSPGMQSLFEVLYAERQSLLACLWLLAAAVLISASAMYVAEGDVQPDRLGSIPQAMWWAMATVTTVGYGDVYPLTAIGRVIAGLTMLTGIIMIALPVGIIATAFVDVIKRRDFVITWGMLARVPLFADLDAAAIGEIHKVLSAHTAQPDEIVARRGEPARSMYFIASGEVELEFGDETVVLGAGQFFGEMALLHSAQRAATARARRRSMLLVLDADDLAEVVHRHPDIGQRIRSMARDEEGPHAMARRSDIATGEVAEAKEQADRG</sequence>
<keyword evidence="11" id="KW-0407">Ion channel</keyword>
<name>A0ABW4Z1A3_9HYPH</name>
<keyword evidence="2" id="KW-0813">Transport</keyword>